<organism evidence="1 2">
    <name type="scientific">Halovenus carboxidivorans</name>
    <dbReference type="NCBI Taxonomy" id="2692199"/>
    <lineage>
        <taxon>Archaea</taxon>
        <taxon>Methanobacteriati</taxon>
        <taxon>Methanobacteriota</taxon>
        <taxon>Stenosarchaea group</taxon>
        <taxon>Halobacteria</taxon>
        <taxon>Halobacteriales</taxon>
        <taxon>Haloarculaceae</taxon>
        <taxon>Halovenus</taxon>
    </lineage>
</organism>
<dbReference type="AlphaFoldDB" id="A0A6B0TA76"/>
<proteinExistence type="predicted"/>
<dbReference type="PANTHER" id="PTHR35610:SF3">
    <property type="entry name" value="PROTEASOME ASSEMBLY CHAPERONE FAMILY PROTEIN"/>
    <property type="match status" value="1"/>
</dbReference>
<evidence type="ECO:0000313" key="2">
    <source>
        <dbReference type="Proteomes" id="UP000466535"/>
    </source>
</evidence>
<dbReference type="EMBL" id="WUUT01000004">
    <property type="protein sequence ID" value="MXR52141.1"/>
    <property type="molecule type" value="Genomic_DNA"/>
</dbReference>
<dbReference type="Proteomes" id="UP000466535">
    <property type="component" value="Unassembled WGS sequence"/>
</dbReference>
<accession>A0A6B0TA76</accession>
<gene>
    <name evidence="1" type="ORF">GRX03_11085</name>
</gene>
<dbReference type="PANTHER" id="PTHR35610">
    <property type="entry name" value="3-ISOPROPYLMALATE DEHYDRATASE-RELATED"/>
    <property type="match status" value="1"/>
</dbReference>
<protein>
    <submittedName>
        <fullName evidence="1">Proteasome assembly chaperone family protein</fullName>
    </submittedName>
</protein>
<keyword evidence="2" id="KW-1185">Reference proteome</keyword>
<dbReference type="Gene3D" id="3.40.50.10900">
    <property type="entry name" value="PAC-like subunit"/>
    <property type="match status" value="1"/>
</dbReference>
<dbReference type="RefSeq" id="WP_159764275.1">
    <property type="nucleotide sequence ID" value="NZ_WUUT01000004.1"/>
</dbReference>
<dbReference type="Pfam" id="PF09754">
    <property type="entry name" value="PAC2"/>
    <property type="match status" value="1"/>
</dbReference>
<dbReference type="SUPFAM" id="SSF159659">
    <property type="entry name" value="Cgl1923-like"/>
    <property type="match status" value="1"/>
</dbReference>
<comment type="caution">
    <text evidence="1">The sequence shown here is derived from an EMBL/GenBank/DDBJ whole genome shotgun (WGS) entry which is preliminary data.</text>
</comment>
<sequence length="251" mass="27786">MPRDTAFTIDCPEIAPGQTLLVGLASPGMASLTAATHIVEEHEATEIGHVAPAELPAITPFEDGTPRHHTRLYDIDGESIVVLLSELFVPPWAARPFVEEVLDWATDSQIAEIAMLHPVAYEHAPDDHQVFYVATEEYETERLDGDVPPMSGGVLDGVPSEFLSHSLRGEGPPTGIYVTPAHPPGPDIDGALLFLDAVESTYDLDIDRSELEDFSREIKQHYETLAERMATLDEAEQSRDDREFYADRMYM</sequence>
<reference evidence="1 2" key="1">
    <citation type="submission" date="2019-12" db="EMBL/GenBank/DDBJ databases">
        <title>Isolation and characterization of three novel carbon monoxide-oxidizing members of Halobacteria from salione crusts and soils.</title>
        <authorList>
            <person name="Myers M.R."/>
            <person name="King G.M."/>
        </authorList>
    </citation>
    <scope>NUCLEOTIDE SEQUENCE [LARGE SCALE GENOMIC DNA]</scope>
    <source>
        <strain evidence="1 2">WSH3</strain>
    </source>
</reference>
<dbReference type="OrthoDB" id="165933at2157"/>
<dbReference type="GO" id="GO:0000502">
    <property type="term" value="C:proteasome complex"/>
    <property type="evidence" value="ECO:0007669"/>
    <property type="project" value="UniProtKB-KW"/>
</dbReference>
<name>A0A6B0TA76_9EURY</name>
<keyword evidence="1" id="KW-0647">Proteasome</keyword>
<dbReference type="InterPro" id="IPR019151">
    <property type="entry name" value="Proteasome_assmbl_chaperone_2"/>
</dbReference>
<dbReference type="InterPro" id="IPR038389">
    <property type="entry name" value="PSMG2_sf"/>
</dbReference>
<evidence type="ECO:0000313" key="1">
    <source>
        <dbReference type="EMBL" id="MXR52141.1"/>
    </source>
</evidence>